<feature type="domain" description="Phosphoesterase HXTX" evidence="3">
    <location>
        <begin position="7"/>
        <end position="89"/>
    </location>
</feature>
<dbReference type="Gene3D" id="3.90.1140.10">
    <property type="entry name" value="Cyclic phosphodiesterase"/>
    <property type="match status" value="1"/>
</dbReference>
<dbReference type="GO" id="GO:0004113">
    <property type="term" value="F:2',3'-cyclic-nucleotide 3'-phosphodiesterase activity"/>
    <property type="evidence" value="ECO:0007669"/>
    <property type="project" value="InterPro"/>
</dbReference>
<reference evidence="4" key="1">
    <citation type="submission" date="2009-07" db="EMBL/GenBank/DDBJ databases">
        <authorList>
            <consortium name="US DOE Joint Genome Institute (JGI-PGF)"/>
            <person name="Lucas S."/>
            <person name="Copeland A."/>
            <person name="Lapidus A."/>
            <person name="Glavina del Rio T."/>
            <person name="Tice H."/>
            <person name="Bruce D."/>
            <person name="Goodwin L."/>
            <person name="Pitluck S."/>
            <person name="Larimer F."/>
            <person name="Land M.L."/>
            <person name="Mouttaki H."/>
            <person name="He Z."/>
            <person name="Zhou J."/>
            <person name="Hemme C.L."/>
        </authorList>
    </citation>
    <scope>NUCLEOTIDE SEQUENCE</scope>
    <source>
        <strain evidence="4">DSM 2782</strain>
    </source>
</reference>
<comment type="catalytic activity">
    <reaction evidence="2">
        <text>a 3'-end 2',3'-cyclophospho-ribonucleotide-RNA + H2O = a 3'-end 2'-phospho-ribonucleotide-RNA + H(+)</text>
        <dbReference type="Rhea" id="RHEA:11828"/>
        <dbReference type="Rhea" id="RHEA-COMP:10464"/>
        <dbReference type="Rhea" id="RHEA-COMP:17353"/>
        <dbReference type="ChEBI" id="CHEBI:15377"/>
        <dbReference type="ChEBI" id="CHEBI:15378"/>
        <dbReference type="ChEBI" id="CHEBI:83064"/>
        <dbReference type="ChEBI" id="CHEBI:173113"/>
        <dbReference type="EC" id="3.1.4.58"/>
    </reaction>
</comment>
<evidence type="ECO:0000256" key="1">
    <source>
        <dbReference type="ARBA" id="ARBA00022801"/>
    </source>
</evidence>
<dbReference type="InterPro" id="IPR009097">
    <property type="entry name" value="Cyclic_Pdiesterase"/>
</dbReference>
<dbReference type="Proteomes" id="UP000003860">
    <property type="component" value="Unassembled WGS sequence"/>
</dbReference>
<evidence type="ECO:0000313" key="5">
    <source>
        <dbReference type="Proteomes" id="UP000003860"/>
    </source>
</evidence>
<dbReference type="AlphaFoldDB" id="F1TAJ7"/>
<dbReference type="EMBL" id="ACXX02000003">
    <property type="protein sequence ID" value="EGD48540.1"/>
    <property type="molecule type" value="Genomic_DNA"/>
</dbReference>
<proteinExistence type="inferred from homology"/>
<reference evidence="4" key="2">
    <citation type="submission" date="2011-01" db="EMBL/GenBank/DDBJ databases">
        <title>The Non-contiguous Finished genome of Clostridium papyrosolvens.</title>
        <authorList>
            <person name="Lucas S."/>
            <person name="Copeland A."/>
            <person name="Lapidus A."/>
            <person name="Cheng J.-F."/>
            <person name="Goodwin L."/>
            <person name="Pitluck S."/>
            <person name="Misra M."/>
            <person name="Chertkov O."/>
            <person name="Detter J.C."/>
            <person name="Han C."/>
            <person name="Tapia R."/>
            <person name="Land M."/>
            <person name="Hauser L."/>
            <person name="Kyrpides N."/>
            <person name="Ivanova N."/>
            <person name="Pagani I."/>
            <person name="Mouttaki H."/>
            <person name="He Z."/>
            <person name="Zhou J."/>
            <person name="Hemme C.L."/>
            <person name="Woyke T."/>
        </authorList>
    </citation>
    <scope>NUCLEOTIDE SEQUENCE [LARGE SCALE GENOMIC DNA]</scope>
    <source>
        <strain evidence="4">DSM 2782</strain>
    </source>
</reference>
<dbReference type="InterPro" id="IPR014051">
    <property type="entry name" value="Phosphoesterase_HXTX"/>
</dbReference>
<accession>F1TAJ7</accession>
<dbReference type="SUPFAM" id="SSF55144">
    <property type="entry name" value="LigT-like"/>
    <property type="match status" value="1"/>
</dbReference>
<keyword evidence="1 2" id="KW-0378">Hydrolase</keyword>
<dbReference type="eggNOG" id="COG1514">
    <property type="taxonomic scope" value="Bacteria"/>
</dbReference>
<sequence length="182" mass="21403">MRVFFAIELDDGIKDYLSEIQQEVKSHCISGNFTFKENFHLTLRFIGEQNVQQVEKLKQVLKDVAYNPDFELRLDKLGSFKKGNRSIIWTGLEKSLHLQELYNNMENTLFQTGYQKEERSYNPHITLAREVKMENIGFIEKMEIEQLNVKVVSISLMESKRVNNKLAYVPLERAELQKNLQV</sequence>
<organism evidence="4 5">
    <name type="scientific">Ruminiclostridium papyrosolvens DSM 2782</name>
    <dbReference type="NCBI Taxonomy" id="588581"/>
    <lineage>
        <taxon>Bacteria</taxon>
        <taxon>Bacillati</taxon>
        <taxon>Bacillota</taxon>
        <taxon>Clostridia</taxon>
        <taxon>Eubacteriales</taxon>
        <taxon>Oscillospiraceae</taxon>
        <taxon>Ruminiclostridium</taxon>
    </lineage>
</organism>
<evidence type="ECO:0000313" key="4">
    <source>
        <dbReference type="EMBL" id="EGD48540.1"/>
    </source>
</evidence>
<evidence type="ECO:0000259" key="3">
    <source>
        <dbReference type="Pfam" id="PF02834"/>
    </source>
</evidence>
<dbReference type="Pfam" id="PF02834">
    <property type="entry name" value="LigT_PEase"/>
    <property type="match status" value="1"/>
</dbReference>
<dbReference type="STRING" id="588581.Cpap_2962"/>
<dbReference type="RefSeq" id="WP_004617643.1">
    <property type="nucleotide sequence ID" value="NZ_ACXX02000003.1"/>
</dbReference>
<comment type="caution">
    <text evidence="4">The sequence shown here is derived from an EMBL/GenBank/DDBJ whole genome shotgun (WGS) entry which is preliminary data.</text>
</comment>
<dbReference type="PANTHER" id="PTHR35561">
    <property type="entry name" value="RNA 2',3'-CYCLIC PHOSPHODIESTERASE"/>
    <property type="match status" value="1"/>
</dbReference>
<feature type="short sequence motif" description="HXTX 2" evidence="2">
    <location>
        <begin position="124"/>
        <end position="127"/>
    </location>
</feature>
<dbReference type="GO" id="GO:0008664">
    <property type="term" value="F:RNA 2',3'-cyclic 3'-phosphodiesterase activity"/>
    <property type="evidence" value="ECO:0007669"/>
    <property type="project" value="UniProtKB-EC"/>
</dbReference>
<gene>
    <name evidence="4" type="ORF">Cpap_2962</name>
</gene>
<dbReference type="GO" id="GO:0016874">
    <property type="term" value="F:ligase activity"/>
    <property type="evidence" value="ECO:0007669"/>
    <property type="project" value="UniProtKB-KW"/>
</dbReference>
<feature type="active site" description="Proton acceptor" evidence="2">
    <location>
        <position position="124"/>
    </location>
</feature>
<dbReference type="EC" id="3.1.4.58" evidence="2"/>
<keyword evidence="4" id="KW-0436">Ligase</keyword>
<feature type="active site" description="Proton donor" evidence="2">
    <location>
        <position position="40"/>
    </location>
</feature>
<comment type="function">
    <text evidence="2">Hydrolyzes RNA 2',3'-cyclic phosphodiester to an RNA 2'-phosphomonoester.</text>
</comment>
<dbReference type="OrthoDB" id="9789350at2"/>
<keyword evidence="5" id="KW-1185">Reference proteome</keyword>
<evidence type="ECO:0000256" key="2">
    <source>
        <dbReference type="HAMAP-Rule" id="MF_01940"/>
    </source>
</evidence>
<dbReference type="NCBIfam" id="TIGR02258">
    <property type="entry name" value="2_5_ligase"/>
    <property type="match status" value="1"/>
</dbReference>
<comment type="similarity">
    <text evidence="2">Belongs to the 2H phosphoesterase superfamily. ThpR family.</text>
</comment>
<dbReference type="HAMAP" id="MF_01940">
    <property type="entry name" value="RNA_CPDase"/>
    <property type="match status" value="1"/>
</dbReference>
<protein>
    <recommendedName>
        <fullName evidence="2">RNA 2',3'-cyclic phosphodiesterase</fullName>
        <shortName evidence="2">RNA 2',3'-CPDase</shortName>
        <ecNumber evidence="2">3.1.4.58</ecNumber>
    </recommendedName>
</protein>
<dbReference type="InterPro" id="IPR004175">
    <property type="entry name" value="RNA_CPDase"/>
</dbReference>
<dbReference type="PANTHER" id="PTHR35561:SF1">
    <property type="entry name" value="RNA 2',3'-CYCLIC PHOSPHODIESTERASE"/>
    <property type="match status" value="1"/>
</dbReference>
<feature type="short sequence motif" description="HXTX 1" evidence="2">
    <location>
        <begin position="40"/>
        <end position="43"/>
    </location>
</feature>
<name>F1TAJ7_9FIRM</name>